<evidence type="ECO:0000259" key="10">
    <source>
        <dbReference type="Pfam" id="PF00793"/>
    </source>
</evidence>
<evidence type="ECO:0000313" key="12">
    <source>
        <dbReference type="Proteomes" id="UP000193411"/>
    </source>
</evidence>
<keyword evidence="6 8" id="KW-0057">Aromatic amino acid biosynthesis</keyword>
<keyword evidence="12" id="KW-1185">Reference proteome</keyword>
<dbReference type="SUPFAM" id="SSF51569">
    <property type="entry name" value="Aldolase"/>
    <property type="match status" value="1"/>
</dbReference>
<accession>A0A1Y2HLL2</accession>
<dbReference type="NCBIfam" id="NF009395">
    <property type="entry name" value="PRK12755.1"/>
    <property type="match status" value="1"/>
</dbReference>
<dbReference type="GO" id="GO:0005737">
    <property type="term" value="C:cytoplasm"/>
    <property type="evidence" value="ECO:0007669"/>
    <property type="project" value="TreeGrafter"/>
</dbReference>
<dbReference type="EC" id="2.5.1.54" evidence="8"/>
<evidence type="ECO:0000256" key="8">
    <source>
        <dbReference type="PIRNR" id="PIRNR001361"/>
    </source>
</evidence>
<organism evidence="11 12">
    <name type="scientific">Catenaria anguillulae PL171</name>
    <dbReference type="NCBI Taxonomy" id="765915"/>
    <lineage>
        <taxon>Eukaryota</taxon>
        <taxon>Fungi</taxon>
        <taxon>Fungi incertae sedis</taxon>
        <taxon>Blastocladiomycota</taxon>
        <taxon>Blastocladiomycetes</taxon>
        <taxon>Blastocladiales</taxon>
        <taxon>Catenariaceae</taxon>
        <taxon>Catenaria</taxon>
    </lineage>
</organism>
<protein>
    <recommendedName>
        <fullName evidence="8">Phospho-2-dehydro-3-deoxyheptonate aldolase</fullName>
        <ecNumber evidence="8">2.5.1.54</ecNumber>
    </recommendedName>
</protein>
<comment type="catalytic activity">
    <reaction evidence="7 8">
        <text>D-erythrose 4-phosphate + phosphoenolpyruvate + H2O = 7-phospho-2-dehydro-3-deoxy-D-arabino-heptonate + phosphate</text>
        <dbReference type="Rhea" id="RHEA:14717"/>
        <dbReference type="ChEBI" id="CHEBI:15377"/>
        <dbReference type="ChEBI" id="CHEBI:16897"/>
        <dbReference type="ChEBI" id="CHEBI:43474"/>
        <dbReference type="ChEBI" id="CHEBI:58394"/>
        <dbReference type="ChEBI" id="CHEBI:58702"/>
        <dbReference type="EC" id="2.5.1.54"/>
    </reaction>
</comment>
<dbReference type="Gene3D" id="3.20.20.70">
    <property type="entry name" value="Aldolase class I"/>
    <property type="match status" value="1"/>
</dbReference>
<dbReference type="PANTHER" id="PTHR21225">
    <property type="entry name" value="PHOSPHO-2-DEHYDRO-3-DEOXYHEPTONATE ALDOLASE DAHP SYNTHETASE"/>
    <property type="match status" value="1"/>
</dbReference>
<dbReference type="AlphaFoldDB" id="A0A1Y2HLL2"/>
<keyword evidence="5 8" id="KW-0808">Transferase</keyword>
<dbReference type="Proteomes" id="UP000193411">
    <property type="component" value="Unassembled WGS sequence"/>
</dbReference>
<dbReference type="OrthoDB" id="4699125at2759"/>
<dbReference type="InterPro" id="IPR006218">
    <property type="entry name" value="DAHP1/KDSA"/>
</dbReference>
<dbReference type="GO" id="GO:0009073">
    <property type="term" value="P:aromatic amino acid family biosynthetic process"/>
    <property type="evidence" value="ECO:0007669"/>
    <property type="project" value="UniProtKB-KW"/>
</dbReference>
<evidence type="ECO:0000256" key="6">
    <source>
        <dbReference type="ARBA" id="ARBA00023141"/>
    </source>
</evidence>
<evidence type="ECO:0000256" key="7">
    <source>
        <dbReference type="ARBA" id="ARBA00047508"/>
    </source>
</evidence>
<comment type="caution">
    <text evidence="11">The sequence shown here is derived from an EMBL/GenBank/DDBJ whole genome shotgun (WGS) entry which is preliminary data.</text>
</comment>
<evidence type="ECO:0000313" key="11">
    <source>
        <dbReference type="EMBL" id="ORZ34583.1"/>
    </source>
</evidence>
<gene>
    <name evidence="11" type="ORF">BCR44DRAFT_37500</name>
</gene>
<proteinExistence type="inferred from homology"/>
<dbReference type="NCBIfam" id="TIGR00034">
    <property type="entry name" value="aroFGH"/>
    <property type="match status" value="1"/>
</dbReference>
<dbReference type="InterPro" id="IPR006219">
    <property type="entry name" value="DAHP_synth_1"/>
</dbReference>
<comment type="similarity">
    <text evidence="3 8">Belongs to the class-I DAHP synthase family.</text>
</comment>
<dbReference type="GO" id="GO:0008652">
    <property type="term" value="P:amino acid biosynthetic process"/>
    <property type="evidence" value="ECO:0007669"/>
    <property type="project" value="UniProtKB-KW"/>
</dbReference>
<evidence type="ECO:0000256" key="2">
    <source>
        <dbReference type="ARBA" id="ARBA00004688"/>
    </source>
</evidence>
<comment type="function">
    <text evidence="1">Stereospecific condensation of phosphoenolpyruvate (PEP) and D-erythrose-4-phosphate (E4P) giving rise to 3-deoxy-D-arabino-heptulosonate-7-phosphate (DAHP).</text>
</comment>
<dbReference type="EMBL" id="MCFL01000027">
    <property type="protein sequence ID" value="ORZ34583.1"/>
    <property type="molecule type" value="Genomic_DNA"/>
</dbReference>
<dbReference type="InterPro" id="IPR013785">
    <property type="entry name" value="Aldolase_TIM"/>
</dbReference>
<dbReference type="GO" id="GO:0003849">
    <property type="term" value="F:3-deoxy-7-phosphoheptulonate synthase activity"/>
    <property type="evidence" value="ECO:0007669"/>
    <property type="project" value="UniProtKB-EC"/>
</dbReference>
<feature type="domain" description="DAHP synthetase I/KDSA" evidence="10">
    <location>
        <begin position="73"/>
        <end position="368"/>
    </location>
</feature>
<dbReference type="FunFam" id="3.20.20.70:FF:000005">
    <property type="entry name" value="Phospho-2-dehydro-3-deoxyheptonate aldolase"/>
    <property type="match status" value="1"/>
</dbReference>
<evidence type="ECO:0000256" key="3">
    <source>
        <dbReference type="ARBA" id="ARBA00007985"/>
    </source>
</evidence>
<dbReference type="Pfam" id="PF00793">
    <property type="entry name" value="DAHP_synth_1"/>
    <property type="match status" value="1"/>
</dbReference>
<evidence type="ECO:0000256" key="1">
    <source>
        <dbReference type="ARBA" id="ARBA00003726"/>
    </source>
</evidence>
<keyword evidence="4 8" id="KW-0028">Amino-acid biosynthesis</keyword>
<dbReference type="PIRSF" id="PIRSF001361">
    <property type="entry name" value="DAHP_synthase"/>
    <property type="match status" value="1"/>
</dbReference>
<comment type="pathway">
    <text evidence="2">Metabolic intermediate biosynthesis; chorismate biosynthesis; chorismate from D-erythrose 4-phosphate and phosphoenolpyruvate: step 1/7.</text>
</comment>
<dbReference type="STRING" id="765915.A0A1Y2HLL2"/>
<reference evidence="11 12" key="1">
    <citation type="submission" date="2016-07" db="EMBL/GenBank/DDBJ databases">
        <title>Pervasive Adenine N6-methylation of Active Genes in Fungi.</title>
        <authorList>
            <consortium name="DOE Joint Genome Institute"/>
            <person name="Mondo S.J."/>
            <person name="Dannebaum R.O."/>
            <person name="Kuo R.C."/>
            <person name="Labutti K."/>
            <person name="Haridas S."/>
            <person name="Kuo A."/>
            <person name="Salamov A."/>
            <person name="Ahrendt S.R."/>
            <person name="Lipzen A."/>
            <person name="Sullivan W."/>
            <person name="Andreopoulos W.B."/>
            <person name="Clum A."/>
            <person name="Lindquist E."/>
            <person name="Daum C."/>
            <person name="Ramamoorthy G.K."/>
            <person name="Gryganskyi A."/>
            <person name="Culley D."/>
            <person name="Magnuson J.K."/>
            <person name="James T.Y."/>
            <person name="O'Malley M.A."/>
            <person name="Stajich J.E."/>
            <person name="Spatafora J.W."/>
            <person name="Visel A."/>
            <person name="Grigoriev I.V."/>
        </authorList>
    </citation>
    <scope>NUCLEOTIDE SEQUENCE [LARGE SCALE GENOMIC DNA]</scope>
    <source>
        <strain evidence="11 12">PL171</strain>
    </source>
</reference>
<evidence type="ECO:0000256" key="4">
    <source>
        <dbReference type="ARBA" id="ARBA00022605"/>
    </source>
</evidence>
<evidence type="ECO:0000256" key="9">
    <source>
        <dbReference type="SAM" id="MobiDB-lite"/>
    </source>
</evidence>
<name>A0A1Y2HLL2_9FUNG</name>
<evidence type="ECO:0000256" key="5">
    <source>
        <dbReference type="ARBA" id="ARBA00022679"/>
    </source>
</evidence>
<feature type="region of interest" description="Disordered" evidence="9">
    <location>
        <begin position="1"/>
        <end position="32"/>
    </location>
</feature>
<dbReference type="PANTHER" id="PTHR21225:SF12">
    <property type="entry name" value="PHOSPHO-2-DEHYDRO-3-DEOXYHEPTONATE ALDOLASE, TYROSINE-INHIBITED"/>
    <property type="match status" value="1"/>
</dbReference>
<sequence>MQLTKTASNAHLFPSGPQSPTSGARSRIPSDALSDLDNTRIREIRPLIPPQILLEEIPLTNEAATTVALARDQVSRIVQGHDDRLLVVVGPCSIHDPVAAMDYARRLHEYAVKVSDDMLIVLRVYFEKPRTTIGWKGLINDPNLDGSYQINKGLRIARQLLVDINGTIGLPCAGECLDTISPQFLADLYSWAAIGARTTSSQIHRELASGLSMSVGFKNDTDGNVKVASDAIQAASHPHHFLSVTKQGLSAIVGTTGNSACHVILRGGSKGPNYAEEHVKPVVDQLNKWGTRAYLMIDASHGNSSKDHNRQPIVLEEVARQVEATESGKYIMGVMIESNIVAGRQDLDERVGAEGLVYGKSITDACIDFMTTIKSLDRLREAVRARRAKQAAVVEH</sequence>